<dbReference type="InterPro" id="IPR036789">
    <property type="entry name" value="Ribosomal_uL6-like_a/b-dom_sf"/>
</dbReference>
<evidence type="ECO:0000313" key="8">
    <source>
        <dbReference type="EMBL" id="PIR03565.1"/>
    </source>
</evidence>
<comment type="function">
    <text evidence="4 6">This protein binds to the 23S rRNA, and is important in its secondary structure. It is located near the subunit interface in the base of the L7/L12 stalk, and near the tRNA binding site of the peptidyltransferase center.</text>
</comment>
<dbReference type="PRINTS" id="PR00059">
    <property type="entry name" value="RIBOSOMALL6"/>
</dbReference>
<dbReference type="InterPro" id="IPR000702">
    <property type="entry name" value="Ribosomal_uL6-like"/>
</dbReference>
<reference evidence="8 9" key="1">
    <citation type="submission" date="2017-09" db="EMBL/GenBank/DDBJ databases">
        <title>Depth-based differentiation of microbial function through sediment-hosted aquifers and enrichment of novel symbionts in the deep terrestrial subsurface.</title>
        <authorList>
            <person name="Probst A.J."/>
            <person name="Ladd B."/>
            <person name="Jarett J.K."/>
            <person name="Geller-Mcgrath D.E."/>
            <person name="Sieber C.M."/>
            <person name="Emerson J.B."/>
            <person name="Anantharaman K."/>
            <person name="Thomas B.C."/>
            <person name="Malmstrom R."/>
            <person name="Stieglmeier M."/>
            <person name="Klingl A."/>
            <person name="Woyke T."/>
            <person name="Ryan C.M."/>
            <person name="Banfield J.F."/>
        </authorList>
    </citation>
    <scope>NUCLEOTIDE SEQUENCE [LARGE SCALE GENOMIC DNA]</scope>
    <source>
        <strain evidence="8">CG11_big_fil_rev_8_21_14_0_20_39_34</strain>
    </source>
</reference>
<keyword evidence="2 4" id="KW-0689">Ribosomal protein</keyword>
<evidence type="ECO:0000256" key="6">
    <source>
        <dbReference type="RuleBase" id="RU003870"/>
    </source>
</evidence>
<dbReference type="GO" id="GO:0003735">
    <property type="term" value="F:structural constituent of ribosome"/>
    <property type="evidence" value="ECO:0007669"/>
    <property type="project" value="UniProtKB-UniRule"/>
</dbReference>
<dbReference type="Gene3D" id="3.90.930.12">
    <property type="entry name" value="Ribosomal protein L6, alpha-beta domain"/>
    <property type="match status" value="2"/>
</dbReference>
<gene>
    <name evidence="4" type="primary">rplF</name>
    <name evidence="8" type="ORF">COV59_05240</name>
</gene>
<evidence type="ECO:0000256" key="4">
    <source>
        <dbReference type="HAMAP-Rule" id="MF_01365"/>
    </source>
</evidence>
<dbReference type="InterPro" id="IPR019906">
    <property type="entry name" value="Ribosomal_uL6_bac-type"/>
</dbReference>
<proteinExistence type="inferred from homology"/>
<dbReference type="PIRSF" id="PIRSF002162">
    <property type="entry name" value="Ribosomal_L6"/>
    <property type="match status" value="1"/>
</dbReference>
<evidence type="ECO:0000256" key="5">
    <source>
        <dbReference type="RuleBase" id="RU003869"/>
    </source>
</evidence>
<dbReference type="PANTHER" id="PTHR11655">
    <property type="entry name" value="60S/50S RIBOSOMAL PROTEIN L6/L9"/>
    <property type="match status" value="1"/>
</dbReference>
<dbReference type="PROSITE" id="PS00525">
    <property type="entry name" value="RIBOSOMAL_L6_1"/>
    <property type="match status" value="1"/>
</dbReference>
<organism evidence="8 9">
    <name type="scientific">Candidatus Magasanikbacteria bacterium CG11_big_fil_rev_8_21_14_0_20_39_34</name>
    <dbReference type="NCBI Taxonomy" id="1974653"/>
    <lineage>
        <taxon>Bacteria</taxon>
        <taxon>Candidatus Magasanikiibacteriota</taxon>
    </lineage>
</organism>
<evidence type="ECO:0000256" key="1">
    <source>
        <dbReference type="ARBA" id="ARBA00009356"/>
    </source>
</evidence>
<dbReference type="SUPFAM" id="SSF56053">
    <property type="entry name" value="Ribosomal protein L6"/>
    <property type="match status" value="2"/>
</dbReference>
<keyword evidence="3 4" id="KW-0687">Ribonucleoprotein</keyword>
<feature type="domain" description="Large ribosomal subunit protein uL6 alpha-beta" evidence="7">
    <location>
        <begin position="11"/>
        <end position="83"/>
    </location>
</feature>
<dbReference type="Proteomes" id="UP000229600">
    <property type="component" value="Unassembled WGS sequence"/>
</dbReference>
<sequence length="180" mass="19505">MSRIGKQTIQIPTGVSAQVDNGVLTVKGPKGELTRSIHPLVTINIQDGVLTVDVAKKEDKKERSLWGAFASHAKNMVIGVTEGYKKQLEINGVGYKVALQGKDLKLDLGFSHPVVFPAPAGIVFTAEKNIITIEGFDKELVGKIASEVRALRKPEPYKGKGIKYIDEIIRRKAGKTAKSG</sequence>
<accession>A0A2H0N619</accession>
<comment type="similarity">
    <text evidence="1 4 5">Belongs to the universal ribosomal protein uL6 family.</text>
</comment>
<evidence type="ECO:0000256" key="3">
    <source>
        <dbReference type="ARBA" id="ARBA00023274"/>
    </source>
</evidence>
<dbReference type="InterPro" id="IPR002358">
    <property type="entry name" value="Ribosomal_uL6_CS"/>
</dbReference>
<dbReference type="InterPro" id="IPR020040">
    <property type="entry name" value="Ribosomal_uL6_a/b-dom"/>
</dbReference>
<keyword evidence="4 6" id="KW-0694">RNA-binding</keyword>
<protein>
    <recommendedName>
        <fullName evidence="4">Large ribosomal subunit protein uL6</fullName>
    </recommendedName>
</protein>
<evidence type="ECO:0000313" key="9">
    <source>
        <dbReference type="Proteomes" id="UP000229600"/>
    </source>
</evidence>
<keyword evidence="4 6" id="KW-0699">rRNA-binding</keyword>
<feature type="domain" description="Large ribosomal subunit protein uL6 alpha-beta" evidence="7">
    <location>
        <begin position="92"/>
        <end position="164"/>
    </location>
</feature>
<dbReference type="AlphaFoldDB" id="A0A2H0N619"/>
<evidence type="ECO:0000259" key="7">
    <source>
        <dbReference type="Pfam" id="PF00347"/>
    </source>
</evidence>
<name>A0A2H0N619_9BACT</name>
<evidence type="ECO:0000256" key="2">
    <source>
        <dbReference type="ARBA" id="ARBA00022980"/>
    </source>
</evidence>
<dbReference type="PANTHER" id="PTHR11655:SF14">
    <property type="entry name" value="LARGE RIBOSOMAL SUBUNIT PROTEIN UL6M"/>
    <property type="match status" value="1"/>
</dbReference>
<dbReference type="Pfam" id="PF00347">
    <property type="entry name" value="Ribosomal_L6"/>
    <property type="match status" value="2"/>
</dbReference>
<dbReference type="FunFam" id="3.90.930.12:FF:000001">
    <property type="entry name" value="50S ribosomal protein L6"/>
    <property type="match status" value="1"/>
</dbReference>
<dbReference type="EMBL" id="PCWN01000011">
    <property type="protein sequence ID" value="PIR03565.1"/>
    <property type="molecule type" value="Genomic_DNA"/>
</dbReference>
<dbReference type="HAMAP" id="MF_01365_B">
    <property type="entry name" value="Ribosomal_uL6_B"/>
    <property type="match status" value="1"/>
</dbReference>
<dbReference type="NCBIfam" id="TIGR03654">
    <property type="entry name" value="L6_bact"/>
    <property type="match status" value="1"/>
</dbReference>
<dbReference type="GO" id="GO:0022625">
    <property type="term" value="C:cytosolic large ribosomal subunit"/>
    <property type="evidence" value="ECO:0007669"/>
    <property type="project" value="UniProtKB-UniRule"/>
</dbReference>
<dbReference type="GO" id="GO:0002181">
    <property type="term" value="P:cytoplasmic translation"/>
    <property type="evidence" value="ECO:0007669"/>
    <property type="project" value="TreeGrafter"/>
</dbReference>
<dbReference type="GO" id="GO:0019843">
    <property type="term" value="F:rRNA binding"/>
    <property type="evidence" value="ECO:0007669"/>
    <property type="project" value="UniProtKB-UniRule"/>
</dbReference>
<comment type="caution">
    <text evidence="8">The sequence shown here is derived from an EMBL/GenBank/DDBJ whole genome shotgun (WGS) entry which is preliminary data.</text>
</comment>
<comment type="subunit">
    <text evidence="4">Part of the 50S ribosomal subunit.</text>
</comment>